<accession>A0ABQ8P3I9</accession>
<feature type="transmembrane region" description="Helical" evidence="1">
    <location>
        <begin position="7"/>
        <end position="23"/>
    </location>
</feature>
<keyword evidence="1" id="KW-0812">Transmembrane</keyword>
<reference evidence="2" key="1">
    <citation type="submission" date="2022-10" db="EMBL/GenBank/DDBJ databases">
        <title>Adaptive evolution leads to modifications in subtelomeric GC content in a zoonotic Cryptosporidium species.</title>
        <authorList>
            <person name="Li J."/>
            <person name="Feng Y."/>
            <person name="Xiao L."/>
        </authorList>
    </citation>
    <scope>NUCLEOTIDE SEQUENCE</scope>
    <source>
        <strain evidence="2">25894</strain>
    </source>
</reference>
<dbReference type="EMBL" id="JAPCXB010000163">
    <property type="protein sequence ID" value="KAJ1605709.1"/>
    <property type="molecule type" value="Genomic_DNA"/>
</dbReference>
<keyword evidence="1" id="KW-1133">Transmembrane helix</keyword>
<keyword evidence="3" id="KW-1185">Reference proteome</keyword>
<proteinExistence type="predicted"/>
<protein>
    <submittedName>
        <fullName evidence="2">Uncharacterized protein</fullName>
    </submittedName>
</protein>
<keyword evidence="1" id="KW-0472">Membrane</keyword>
<gene>
    <name evidence="2" type="ORF">OJ252_3405</name>
</gene>
<evidence type="ECO:0000256" key="1">
    <source>
        <dbReference type="SAM" id="Phobius"/>
    </source>
</evidence>
<comment type="caution">
    <text evidence="2">The sequence shown here is derived from an EMBL/GenBank/DDBJ whole genome shotgun (WGS) entry which is preliminary data.</text>
</comment>
<sequence length="378" mass="42372">MRIKDRLLICTAPFIIIFGIGLHNNRDVSNAEVFSRRYWDFTWLLSNEIGSTLGNFLVGLTILFNKGLLGGDEIVSNVFELLGLKNLLIKLLNFWDTSPRGTPTLTILFLILTLYKLCSTFAGLCHAKNSGAGISQKKDAIMENIDHDLGKLVKKMVKSMQSEHQKKIQVHNSLGYSTNEIFGLEHSINNLSRISTAITESLYSFLSAFHVDQSEITESNEQFNLKSEMEASKLQSNIFNKHSEAYNDPVSMPSSTGELSCAVPISRSHNAIPFFQVPPTTNNEHIEDIICQEQNNDSVDNIEPLGQFNPETQSLRFSENDMTFQLKATCSVGSNTTQLKTDNAFSQNGNNFNNQHNEEIPVLNTTYELNSNIYSTLI</sequence>
<dbReference type="Proteomes" id="UP001071777">
    <property type="component" value="Unassembled WGS sequence"/>
</dbReference>
<evidence type="ECO:0000313" key="3">
    <source>
        <dbReference type="Proteomes" id="UP001071777"/>
    </source>
</evidence>
<name>A0ABQ8P3I9_9CRYT</name>
<organism evidence="2 3">
    <name type="scientific">Cryptosporidium canis</name>
    <dbReference type="NCBI Taxonomy" id="195482"/>
    <lineage>
        <taxon>Eukaryota</taxon>
        <taxon>Sar</taxon>
        <taxon>Alveolata</taxon>
        <taxon>Apicomplexa</taxon>
        <taxon>Conoidasida</taxon>
        <taxon>Coccidia</taxon>
        <taxon>Eucoccidiorida</taxon>
        <taxon>Eimeriorina</taxon>
        <taxon>Cryptosporidiidae</taxon>
        <taxon>Cryptosporidium</taxon>
    </lineage>
</organism>
<evidence type="ECO:0000313" key="2">
    <source>
        <dbReference type="EMBL" id="KAJ1605709.1"/>
    </source>
</evidence>